<keyword evidence="20" id="KW-0368">Histidine biosynthesis</keyword>
<dbReference type="InterPro" id="IPR001692">
    <property type="entry name" value="Histidinol_DH_CS"/>
</dbReference>
<dbReference type="Pfam" id="PF01503">
    <property type="entry name" value="PRA-PH"/>
    <property type="match status" value="1"/>
</dbReference>
<evidence type="ECO:0000256" key="4">
    <source>
        <dbReference type="ARBA" id="ARBA00004940"/>
    </source>
</evidence>
<comment type="pathway">
    <text evidence="5">Amino-acid biosynthesis; L-histidine biosynthesis; L-histidine from 5-phospho-alpha-D-ribose 1-diphosphate: step 3/9.</text>
</comment>
<evidence type="ECO:0000256" key="17">
    <source>
        <dbReference type="ARBA" id="ARBA00022840"/>
    </source>
</evidence>
<keyword evidence="12" id="KW-0028">Amino-acid biosynthesis</keyword>
<evidence type="ECO:0000256" key="3">
    <source>
        <dbReference type="ARBA" id="ARBA00001947"/>
    </source>
</evidence>
<evidence type="ECO:0000256" key="18">
    <source>
        <dbReference type="ARBA" id="ARBA00023002"/>
    </source>
</evidence>
<dbReference type="GO" id="GO:0000105">
    <property type="term" value="P:L-histidine biosynthetic process"/>
    <property type="evidence" value="ECO:0007669"/>
    <property type="project" value="UniProtKB-KW"/>
</dbReference>
<evidence type="ECO:0000256" key="5">
    <source>
        <dbReference type="ARBA" id="ARBA00005169"/>
    </source>
</evidence>
<dbReference type="FunFam" id="3.10.20.810:FF:000002">
    <property type="entry name" value="Histidine biosynthesis trifunctional protein"/>
    <property type="match status" value="1"/>
</dbReference>
<dbReference type="AlphaFoldDB" id="A0A9P6W9T3"/>
<sequence>MTFPIVPLFDTDYQTTLNTKPFLKLAGDVALDASAFKTDSDVISATKTLLSKYSKSVSLLLTGSKQFNEDQLINILNNGISYLFTNDSASIKFDSIPNDRIQSIPQFIQLSSDITLESFIQGFISQIKTDRKDGLYTTLVVDNKERCLGLVYSSLESIKEAITKQVGVYFSRSRNEIWVKGLTSGNTQALLSVDIDCDSDALKFTVSQDGTGFCHTGTKSCFGDLAYGLNGLEHTLNDRMINAVDGSYTQRLFKDETLLNAKIKEEAEELTEATTKNELAWEAADLFYFAMVRLVKNGVSLADVERNLSMKNLKITRRKGDAKPRFLQESAEEPANKKAKLQRTIGANDKIYLDVVQSSNIEGVTKAVTRPIQKTSQIMHLVNPIIDNVKTKGDQALIEYTKKFDGVELKAPVLEAPFPAEYFEGLTEEMKQSLDISIENVRKFHAAQLQKKPLVVTTQPGVICSRFPRAIEKVGLYIPGGTAILPSTALMLGIPAQVAGCKEIIFASPPRKSDGKVSPEVVYVASKCGASKIVLAGGAQAVAAMAYGTESVPKVDKILGPGNQFVTAAKMYVQNDTQALCSIDMPAGPSEVLVIADEDADVDFVASDLLSQAEHGIDSQVILVGVNLSEKKVQLIQEAVHEQACALPRVDIVRQCIAHSTIILCDNYPEAFEMSNKYAPEHLILQINEADRYVPLVDNAGSIFVGSYTPESCGDYSSGTNHTLPTYGYARQYSGANTATFQKFITSQQVTAEGLDNIGKAVMCIAKVEGLDGHRNAVKIRMNKLGLLPKNFQ</sequence>
<evidence type="ECO:0000256" key="1">
    <source>
        <dbReference type="ARBA" id="ARBA00000024"/>
    </source>
</evidence>
<dbReference type="HAMAP" id="MF_01024">
    <property type="entry name" value="HisD"/>
    <property type="match status" value="1"/>
</dbReference>
<evidence type="ECO:0000256" key="21">
    <source>
        <dbReference type="ARBA" id="ARBA00023268"/>
    </source>
</evidence>
<gene>
    <name evidence="24" type="primary">HIS4</name>
    <name evidence="24" type="ORF">C6P45_004832</name>
</gene>
<dbReference type="GO" id="GO:0004399">
    <property type="term" value="F:histidinol dehydrogenase activity"/>
    <property type="evidence" value="ECO:0007669"/>
    <property type="project" value="UniProtKB-EC"/>
</dbReference>
<comment type="pathway">
    <text evidence="4">Amino-acid biosynthesis; L-histidine biosynthesis; L-histidine from 5-phospho-alpha-D-ribose 1-diphosphate: step 9/9.</text>
</comment>
<keyword evidence="13" id="KW-0479">Metal-binding</keyword>
<keyword evidence="17" id="KW-0067">ATP-binding</keyword>
<dbReference type="Pfam" id="PF00815">
    <property type="entry name" value="Histidinol_dh"/>
    <property type="match status" value="1"/>
</dbReference>
<dbReference type="GO" id="GO:0005524">
    <property type="term" value="F:ATP binding"/>
    <property type="evidence" value="ECO:0007669"/>
    <property type="project" value="UniProtKB-KW"/>
</dbReference>
<feature type="domain" description="Phosphoribosyl-AMP cyclohydrolase" evidence="23">
    <location>
        <begin position="150"/>
        <end position="222"/>
    </location>
</feature>
<evidence type="ECO:0000256" key="16">
    <source>
        <dbReference type="ARBA" id="ARBA00022833"/>
    </source>
</evidence>
<keyword evidence="18" id="KW-0560">Oxidoreductase</keyword>
<comment type="similarity">
    <text evidence="7">In the C-terminal section; belongs to the histidinol dehydrogenase family.</text>
</comment>
<dbReference type="CDD" id="cd11546">
    <property type="entry name" value="NTP-PPase_His4"/>
    <property type="match status" value="1"/>
</dbReference>
<keyword evidence="21" id="KW-0511">Multifunctional enzyme</keyword>
<evidence type="ECO:0000313" key="24">
    <source>
        <dbReference type="EMBL" id="KAG0668324.1"/>
    </source>
</evidence>
<dbReference type="InterPro" id="IPR021130">
    <property type="entry name" value="PRib-ATP_PPHydrolase-like"/>
</dbReference>
<dbReference type="PANTHER" id="PTHR21256">
    <property type="entry name" value="HISTIDINOL DEHYDROGENASE HDH"/>
    <property type="match status" value="1"/>
</dbReference>
<dbReference type="SUPFAM" id="SSF101386">
    <property type="entry name" value="all-alpha NTP pyrophosphatases"/>
    <property type="match status" value="1"/>
</dbReference>
<dbReference type="SUPFAM" id="SSF141734">
    <property type="entry name" value="HisI-like"/>
    <property type="match status" value="1"/>
</dbReference>
<evidence type="ECO:0000256" key="12">
    <source>
        <dbReference type="ARBA" id="ARBA00022605"/>
    </source>
</evidence>
<dbReference type="EC" id="1.1.1.23" evidence="10"/>
<dbReference type="InterPro" id="IPR016161">
    <property type="entry name" value="Ald_DH/histidinol_DH"/>
</dbReference>
<evidence type="ECO:0000256" key="7">
    <source>
        <dbReference type="ARBA" id="ARBA00008260"/>
    </source>
</evidence>
<organism evidence="24 25">
    <name type="scientific">Maudiozyma exigua</name>
    <name type="common">Yeast</name>
    <name type="synonym">Kazachstania exigua</name>
    <dbReference type="NCBI Taxonomy" id="34358"/>
    <lineage>
        <taxon>Eukaryota</taxon>
        <taxon>Fungi</taxon>
        <taxon>Dikarya</taxon>
        <taxon>Ascomycota</taxon>
        <taxon>Saccharomycotina</taxon>
        <taxon>Saccharomycetes</taxon>
        <taxon>Saccharomycetales</taxon>
        <taxon>Saccharomycetaceae</taxon>
        <taxon>Maudiozyma</taxon>
    </lineage>
</organism>
<dbReference type="SUPFAM" id="SSF53720">
    <property type="entry name" value="ALDH-like"/>
    <property type="match status" value="1"/>
</dbReference>
<dbReference type="EC" id="3.5.4.19" evidence="9"/>
<comment type="pathway">
    <text evidence="6">Amino-acid biosynthesis; L-histidine biosynthesis; L-histidine from 5-phospho-alpha-D-ribose 1-diphosphate: step 2/9.</text>
</comment>
<dbReference type="GO" id="GO:0004635">
    <property type="term" value="F:phosphoribosyl-AMP cyclohydrolase activity"/>
    <property type="evidence" value="ECO:0007669"/>
    <property type="project" value="UniProtKB-EC"/>
</dbReference>
<name>A0A9P6W9T3_MAUEX</name>
<dbReference type="Gene3D" id="1.20.5.1300">
    <property type="match status" value="1"/>
</dbReference>
<dbReference type="PRINTS" id="PR00083">
    <property type="entry name" value="HOLDHDRGNASE"/>
</dbReference>
<comment type="cofactor">
    <cofactor evidence="3">
        <name>Zn(2+)</name>
        <dbReference type="ChEBI" id="CHEBI:29105"/>
    </cofactor>
</comment>
<dbReference type="OrthoDB" id="1703565at2759"/>
<accession>A0A9P6W9T3</accession>
<evidence type="ECO:0000256" key="6">
    <source>
        <dbReference type="ARBA" id="ARBA00005204"/>
    </source>
</evidence>
<dbReference type="Gene3D" id="1.10.287.1080">
    <property type="entry name" value="MazG-like"/>
    <property type="match status" value="1"/>
</dbReference>
<dbReference type="FunFam" id="3.40.50.1980:FF:000050">
    <property type="entry name" value="Histidine biosynthesis trifunctional protein"/>
    <property type="match status" value="1"/>
</dbReference>
<dbReference type="InterPro" id="IPR012131">
    <property type="entry name" value="Hstdl_DH"/>
</dbReference>
<dbReference type="CDD" id="cd06572">
    <property type="entry name" value="Histidinol_dh"/>
    <property type="match status" value="1"/>
</dbReference>
<dbReference type="PANTHER" id="PTHR21256:SF2">
    <property type="entry name" value="HISTIDINE BIOSYNTHESIS TRIFUNCTIONAL PROTEIN"/>
    <property type="match status" value="1"/>
</dbReference>
<evidence type="ECO:0000256" key="14">
    <source>
        <dbReference type="ARBA" id="ARBA00022741"/>
    </source>
</evidence>
<dbReference type="PROSITE" id="PS00611">
    <property type="entry name" value="HISOL_DEHYDROGENASE"/>
    <property type="match status" value="1"/>
</dbReference>
<dbReference type="GO" id="GO:0004636">
    <property type="term" value="F:phosphoribosyl-ATP diphosphatase activity"/>
    <property type="evidence" value="ECO:0007669"/>
    <property type="project" value="UniProtKB-EC"/>
</dbReference>
<comment type="catalytic activity">
    <reaction evidence="1">
        <text>1-(5-phospho-beta-D-ribosyl)-5'-AMP + H2O = 1-(5-phospho-beta-D-ribosyl)-5-[(5-phospho-beta-D-ribosylamino)methylideneamino]imidazole-4-carboxamide</text>
        <dbReference type="Rhea" id="RHEA:20049"/>
        <dbReference type="ChEBI" id="CHEBI:15377"/>
        <dbReference type="ChEBI" id="CHEBI:58435"/>
        <dbReference type="ChEBI" id="CHEBI:59457"/>
        <dbReference type="EC" id="3.5.4.19"/>
    </reaction>
</comment>
<protein>
    <recommendedName>
        <fullName evidence="11">Histidine biosynthesis trifunctional protein</fullName>
        <ecNumber evidence="10">1.1.1.23</ecNumber>
        <ecNumber evidence="9">3.5.4.19</ecNumber>
        <ecNumber evidence="8">3.6.1.31</ecNumber>
    </recommendedName>
</protein>
<dbReference type="NCBIfam" id="TIGR00069">
    <property type="entry name" value="hisD"/>
    <property type="match status" value="1"/>
</dbReference>
<evidence type="ECO:0000256" key="22">
    <source>
        <dbReference type="ARBA" id="ARBA00049489"/>
    </source>
</evidence>
<evidence type="ECO:0000256" key="15">
    <source>
        <dbReference type="ARBA" id="ARBA00022801"/>
    </source>
</evidence>
<keyword evidence="14" id="KW-0547">Nucleotide-binding</keyword>
<comment type="catalytic activity">
    <reaction evidence="2">
        <text>1-(5-phospho-beta-D-ribosyl)-ATP + H2O = 1-(5-phospho-beta-D-ribosyl)-5'-AMP + diphosphate + H(+)</text>
        <dbReference type="Rhea" id="RHEA:22828"/>
        <dbReference type="ChEBI" id="CHEBI:15377"/>
        <dbReference type="ChEBI" id="CHEBI:15378"/>
        <dbReference type="ChEBI" id="CHEBI:33019"/>
        <dbReference type="ChEBI" id="CHEBI:59457"/>
        <dbReference type="ChEBI" id="CHEBI:73183"/>
        <dbReference type="EC" id="3.6.1.31"/>
    </reaction>
</comment>
<proteinExistence type="inferred from homology"/>
<dbReference type="FunFam" id="1.20.5.1300:FF:000002">
    <property type="entry name" value="Histidinol dehydrogenase, chloroplastic"/>
    <property type="match status" value="1"/>
</dbReference>
<evidence type="ECO:0000256" key="9">
    <source>
        <dbReference type="ARBA" id="ARBA00012721"/>
    </source>
</evidence>
<comment type="caution">
    <text evidence="24">The sequence shown here is derived from an EMBL/GenBank/DDBJ whole genome shotgun (WGS) entry which is preliminary data.</text>
</comment>
<reference evidence="24 25" key="1">
    <citation type="submission" date="2020-11" db="EMBL/GenBank/DDBJ databases">
        <title>Kefir isolates.</title>
        <authorList>
            <person name="Marcisauskas S."/>
            <person name="Kim Y."/>
            <person name="Blasche S."/>
        </authorList>
    </citation>
    <scope>NUCLEOTIDE SEQUENCE [LARGE SCALE GENOMIC DNA]</scope>
    <source>
        <strain evidence="24 25">OG2</strain>
    </source>
</reference>
<dbReference type="NCBIfam" id="TIGR03188">
    <property type="entry name" value="histidine_hisI"/>
    <property type="match status" value="1"/>
</dbReference>
<dbReference type="Proteomes" id="UP000750334">
    <property type="component" value="Unassembled WGS sequence"/>
</dbReference>
<keyword evidence="19" id="KW-0520">NAD</keyword>
<keyword evidence="25" id="KW-1185">Reference proteome</keyword>
<comment type="catalytic activity">
    <reaction evidence="22">
        <text>L-histidinol + 2 NAD(+) + H2O = L-histidine + 2 NADH + 3 H(+)</text>
        <dbReference type="Rhea" id="RHEA:20641"/>
        <dbReference type="ChEBI" id="CHEBI:15377"/>
        <dbReference type="ChEBI" id="CHEBI:15378"/>
        <dbReference type="ChEBI" id="CHEBI:57540"/>
        <dbReference type="ChEBI" id="CHEBI:57595"/>
        <dbReference type="ChEBI" id="CHEBI:57699"/>
        <dbReference type="ChEBI" id="CHEBI:57945"/>
        <dbReference type="EC" id="1.1.1.23"/>
    </reaction>
</comment>
<evidence type="ECO:0000256" key="11">
    <source>
        <dbReference type="ARBA" id="ARBA00017884"/>
    </source>
</evidence>
<dbReference type="InterPro" id="IPR016298">
    <property type="entry name" value="Histidine_synth_trifunct"/>
</dbReference>
<dbReference type="InterPro" id="IPR002496">
    <property type="entry name" value="PRib_AMP_CycHydrolase_dom"/>
</dbReference>
<dbReference type="Gene3D" id="3.40.50.1980">
    <property type="entry name" value="Nitrogenase molybdenum iron protein domain"/>
    <property type="match status" value="2"/>
</dbReference>
<evidence type="ECO:0000256" key="19">
    <source>
        <dbReference type="ARBA" id="ARBA00023027"/>
    </source>
</evidence>
<dbReference type="FunFam" id="3.40.50.1980:FF:000001">
    <property type="entry name" value="Histidinol dehydrogenase"/>
    <property type="match status" value="1"/>
</dbReference>
<dbReference type="Pfam" id="PF01502">
    <property type="entry name" value="PRA-CH"/>
    <property type="match status" value="1"/>
</dbReference>
<dbReference type="PIRSF" id="PIRSF001257">
    <property type="entry name" value="His_trifunctional"/>
    <property type="match status" value="1"/>
</dbReference>
<dbReference type="GO" id="GO:0005829">
    <property type="term" value="C:cytosol"/>
    <property type="evidence" value="ECO:0007669"/>
    <property type="project" value="TreeGrafter"/>
</dbReference>
<evidence type="ECO:0000256" key="13">
    <source>
        <dbReference type="ARBA" id="ARBA00022723"/>
    </source>
</evidence>
<dbReference type="InterPro" id="IPR038019">
    <property type="entry name" value="PRib_AMP_CycHydrolase_sf"/>
</dbReference>
<keyword evidence="15" id="KW-0378">Hydrolase</keyword>
<evidence type="ECO:0000256" key="8">
    <source>
        <dbReference type="ARBA" id="ARBA00012414"/>
    </source>
</evidence>
<evidence type="ECO:0000259" key="23">
    <source>
        <dbReference type="Pfam" id="PF01502"/>
    </source>
</evidence>
<evidence type="ECO:0000256" key="2">
    <source>
        <dbReference type="ARBA" id="ARBA00001460"/>
    </source>
</evidence>
<evidence type="ECO:0000256" key="10">
    <source>
        <dbReference type="ARBA" id="ARBA00012965"/>
    </source>
</evidence>
<dbReference type="GO" id="GO:0051287">
    <property type="term" value="F:NAD binding"/>
    <property type="evidence" value="ECO:0007669"/>
    <property type="project" value="InterPro"/>
</dbReference>
<dbReference type="EC" id="3.6.1.31" evidence="8"/>
<dbReference type="InterPro" id="IPR008179">
    <property type="entry name" value="HisE"/>
</dbReference>
<dbReference type="GO" id="GO:0046872">
    <property type="term" value="F:metal ion binding"/>
    <property type="evidence" value="ECO:0007669"/>
    <property type="project" value="UniProtKB-KW"/>
</dbReference>
<dbReference type="FunFam" id="1.10.287.1080:FF:000002">
    <property type="entry name" value="Histidine biosynthesis bifunctional protein HisIE"/>
    <property type="match status" value="1"/>
</dbReference>
<dbReference type="Gene3D" id="3.10.20.810">
    <property type="entry name" value="Phosphoribosyl-AMP cyclohydrolase"/>
    <property type="match status" value="1"/>
</dbReference>
<keyword evidence="16" id="KW-0862">Zinc</keyword>
<evidence type="ECO:0000313" key="25">
    <source>
        <dbReference type="Proteomes" id="UP000750334"/>
    </source>
</evidence>
<dbReference type="EMBL" id="PUHR01000071">
    <property type="protein sequence ID" value="KAG0668324.1"/>
    <property type="molecule type" value="Genomic_DNA"/>
</dbReference>
<evidence type="ECO:0000256" key="20">
    <source>
        <dbReference type="ARBA" id="ARBA00023102"/>
    </source>
</evidence>